<evidence type="ECO:0000313" key="2">
    <source>
        <dbReference type="Proteomes" id="UP000625631"/>
    </source>
</evidence>
<sequence length="111" mass="12334">MNVELTNGILHLHLSTPREMEVIRLAATAYADRLAAAELANRTYHMGSKPTPDRGYDDRLTARTGLSASTCYEYLRLDAKRGGLVGRQVGTKWLITEEAVRAFEGRQKQAA</sequence>
<comment type="caution">
    <text evidence="1">The sequence shown here is derived from an EMBL/GenBank/DDBJ whole genome shotgun (WGS) entry which is preliminary data.</text>
</comment>
<dbReference type="EMBL" id="JAEDAE010000005">
    <property type="protein sequence ID" value="MBH8558972.1"/>
    <property type="molecule type" value="Genomic_DNA"/>
</dbReference>
<evidence type="ECO:0008006" key="3">
    <source>
        <dbReference type="Google" id="ProtNLM"/>
    </source>
</evidence>
<keyword evidence="2" id="KW-1185">Reference proteome</keyword>
<reference evidence="1 2" key="1">
    <citation type="submission" date="2020-12" db="EMBL/GenBank/DDBJ databases">
        <title>Hymenobacter sp.</title>
        <authorList>
            <person name="Kim M.K."/>
        </authorList>
    </citation>
    <scope>NUCLEOTIDE SEQUENCE [LARGE SCALE GENOMIC DNA]</scope>
    <source>
        <strain evidence="1 2">BT442</strain>
    </source>
</reference>
<proteinExistence type="predicted"/>
<dbReference type="RefSeq" id="WP_198075823.1">
    <property type="nucleotide sequence ID" value="NZ_JAEDAE010000005.1"/>
</dbReference>
<accession>A0ABS0Q929</accession>
<gene>
    <name evidence="1" type="ORF">I7X13_12980</name>
</gene>
<protein>
    <recommendedName>
        <fullName evidence="3">DNA-binding protein</fullName>
    </recommendedName>
</protein>
<name>A0ABS0Q929_9BACT</name>
<evidence type="ECO:0000313" key="1">
    <source>
        <dbReference type="EMBL" id="MBH8558972.1"/>
    </source>
</evidence>
<organism evidence="1 2">
    <name type="scientific">Hymenobacter negativus</name>
    <dbReference type="NCBI Taxonomy" id="2795026"/>
    <lineage>
        <taxon>Bacteria</taxon>
        <taxon>Pseudomonadati</taxon>
        <taxon>Bacteroidota</taxon>
        <taxon>Cytophagia</taxon>
        <taxon>Cytophagales</taxon>
        <taxon>Hymenobacteraceae</taxon>
        <taxon>Hymenobacter</taxon>
    </lineage>
</organism>
<dbReference type="Proteomes" id="UP000625631">
    <property type="component" value="Unassembled WGS sequence"/>
</dbReference>